<evidence type="ECO:0000256" key="1">
    <source>
        <dbReference type="ARBA" id="ARBA00023002"/>
    </source>
</evidence>
<dbReference type="GO" id="GO:0050661">
    <property type="term" value="F:NADP binding"/>
    <property type="evidence" value="ECO:0007669"/>
    <property type="project" value="InterPro"/>
</dbReference>
<dbReference type="PANTHER" id="PTHR14239:SF0">
    <property type="entry name" value="F420-DEPENDENT NADP REDUCTASE"/>
    <property type="match status" value="1"/>
</dbReference>
<reference evidence="4" key="1">
    <citation type="submission" date="2018-01" db="EMBL/GenBank/DDBJ databases">
        <authorList>
            <person name="Kerou L M."/>
        </authorList>
    </citation>
    <scope>NUCLEOTIDE SEQUENCE [LARGE SCALE GENOMIC DNA]</scope>
    <source>
        <strain evidence="4">SCU2</strain>
    </source>
</reference>
<dbReference type="InterPro" id="IPR036291">
    <property type="entry name" value="NAD(P)-bd_dom_sf"/>
</dbReference>
<keyword evidence="4" id="KW-1185">Reference proteome</keyword>
<feature type="domain" description="Pyrroline-5-carboxylate reductase catalytic N-terminal" evidence="2">
    <location>
        <begin position="2"/>
        <end position="100"/>
    </location>
</feature>
<dbReference type="InterPro" id="IPR051267">
    <property type="entry name" value="STEAP_metalloreductase"/>
</dbReference>
<dbReference type="KEGG" id="ncv:NCAV_1589"/>
<dbReference type="GO" id="GO:0008823">
    <property type="term" value="F:cupric reductase (NADH) activity"/>
    <property type="evidence" value="ECO:0007669"/>
    <property type="project" value="TreeGrafter"/>
</dbReference>
<dbReference type="EMBL" id="LT981265">
    <property type="protein sequence ID" value="SPC34754.1"/>
    <property type="molecule type" value="Genomic_DNA"/>
</dbReference>
<dbReference type="GeneID" id="41595580"/>
<dbReference type="GO" id="GO:0070967">
    <property type="term" value="F:coenzyme F420 binding"/>
    <property type="evidence" value="ECO:0007669"/>
    <property type="project" value="InterPro"/>
</dbReference>
<dbReference type="Pfam" id="PF03807">
    <property type="entry name" value="F420_oxidored"/>
    <property type="match status" value="1"/>
</dbReference>
<dbReference type="InterPro" id="IPR028939">
    <property type="entry name" value="P5C_Rdtase_cat_N"/>
</dbReference>
<dbReference type="GO" id="GO:0015677">
    <property type="term" value="P:copper ion import"/>
    <property type="evidence" value="ECO:0007669"/>
    <property type="project" value="TreeGrafter"/>
</dbReference>
<sequence length="222" mass="24281">MRIGLVGGTGRMGEGLALRWCPKHDVVIGSRDANKAASAAQGYVKEALEHYGRMDGSISGDENSRLVGYCDVVVLCIPYENAEPTLDSIAQNLRDNSIVVCPIVPMSKSKEGFIYLPMHEHKDSAAVMVSKRLKNARVVAALHTISDVKLRRFNEPIDTDVLVCADDKDALAVVSELLKEIRNLRPIYVGPLSLAYQVEGITPMLLNVARQNSLKNPSIRIA</sequence>
<dbReference type="Gene3D" id="3.40.50.720">
    <property type="entry name" value="NAD(P)-binding Rossmann-like Domain"/>
    <property type="match status" value="1"/>
</dbReference>
<evidence type="ECO:0000313" key="4">
    <source>
        <dbReference type="Proteomes" id="UP000236248"/>
    </source>
</evidence>
<evidence type="ECO:0000313" key="3">
    <source>
        <dbReference type="EMBL" id="SPC34754.1"/>
    </source>
</evidence>
<gene>
    <name evidence="3" type="primary">fno</name>
    <name evidence="3" type="ORF">NCAV_1589</name>
</gene>
<accession>A0A2K5AT23</accession>
<dbReference type="Proteomes" id="UP000236248">
    <property type="component" value="Chromosome NCAV"/>
</dbReference>
<dbReference type="GO" id="GO:0102261">
    <property type="term" value="F:8-hydroxy-5-deazaflavin:NADPH oxidoreductase activity"/>
    <property type="evidence" value="ECO:0007669"/>
    <property type="project" value="UniProtKB-EC"/>
</dbReference>
<dbReference type="GO" id="GO:0005886">
    <property type="term" value="C:plasma membrane"/>
    <property type="evidence" value="ECO:0007669"/>
    <property type="project" value="TreeGrafter"/>
</dbReference>
<evidence type="ECO:0000259" key="2">
    <source>
        <dbReference type="Pfam" id="PF03807"/>
    </source>
</evidence>
<dbReference type="GO" id="GO:0016651">
    <property type="term" value="F:oxidoreductase activity, acting on NAD(P)H"/>
    <property type="evidence" value="ECO:0007669"/>
    <property type="project" value="InterPro"/>
</dbReference>
<dbReference type="AlphaFoldDB" id="A0A2K5AT23"/>
<dbReference type="InterPro" id="IPR010185">
    <property type="entry name" value="NpdG"/>
</dbReference>
<dbReference type="PANTHER" id="PTHR14239">
    <property type="entry name" value="DUDULIN-RELATED"/>
    <property type="match status" value="1"/>
</dbReference>
<protein>
    <submittedName>
        <fullName evidence="3">F420-dependent NADP reductase</fullName>
        <ecNumber evidence="3">1.5.1.40</ecNumber>
    </submittedName>
</protein>
<dbReference type="GO" id="GO:0052851">
    <property type="term" value="F:ferric-chelate reductase (NADPH) activity"/>
    <property type="evidence" value="ECO:0007669"/>
    <property type="project" value="TreeGrafter"/>
</dbReference>
<dbReference type="EC" id="1.5.1.40" evidence="3"/>
<dbReference type="NCBIfam" id="TIGR01915">
    <property type="entry name" value="npdG"/>
    <property type="match status" value="1"/>
</dbReference>
<dbReference type="GO" id="GO:0006740">
    <property type="term" value="P:NADPH regeneration"/>
    <property type="evidence" value="ECO:0007669"/>
    <property type="project" value="InterPro"/>
</dbReference>
<keyword evidence="1 3" id="KW-0560">Oxidoreductase</keyword>
<name>A0A2K5AT23_9ARCH</name>
<dbReference type="RefSeq" id="WP_103286645.1">
    <property type="nucleotide sequence ID" value="NZ_LT981265.1"/>
</dbReference>
<organism evidence="3 4">
    <name type="scientific">Candidatus Nitrosocaldus cavascurensis</name>
    <dbReference type="NCBI Taxonomy" id="2058097"/>
    <lineage>
        <taxon>Archaea</taxon>
        <taxon>Nitrososphaerota</taxon>
        <taxon>Nitrososphaeria</taxon>
        <taxon>Candidatus Nitrosocaldales</taxon>
        <taxon>Candidatus Nitrosocaldaceae</taxon>
        <taxon>Candidatus Nitrosocaldus</taxon>
    </lineage>
</organism>
<dbReference type="SUPFAM" id="SSF51735">
    <property type="entry name" value="NAD(P)-binding Rossmann-fold domains"/>
    <property type="match status" value="1"/>
</dbReference>
<proteinExistence type="predicted"/>